<dbReference type="NCBIfam" id="TIGR00254">
    <property type="entry name" value="GGDEF"/>
    <property type="match status" value="1"/>
</dbReference>
<dbReference type="PANTHER" id="PTHR45138:SF9">
    <property type="entry name" value="DIGUANYLATE CYCLASE DGCM-RELATED"/>
    <property type="match status" value="1"/>
</dbReference>
<keyword evidence="4" id="KW-1185">Reference proteome</keyword>
<reference evidence="3" key="1">
    <citation type="journal article" date="2022" name="Int. J. Syst. Evol. Microbiol.">
        <title>Pseudomonas aegrilactucae sp. nov. and Pseudomonas morbosilactucae sp. nov., pathogens causing bacterial rot of lettuce in Japan.</title>
        <authorList>
            <person name="Sawada H."/>
            <person name="Fujikawa T."/>
            <person name="Satou M."/>
        </authorList>
    </citation>
    <scope>NUCLEOTIDE SEQUENCE</scope>
    <source>
        <strain evidence="3">0166_1</strain>
    </source>
</reference>
<gene>
    <name evidence="3" type="ORF">DSM104329_03237</name>
</gene>
<dbReference type="CDD" id="cd01949">
    <property type="entry name" value="GGDEF"/>
    <property type="match status" value="1"/>
</dbReference>
<proteinExistence type="predicted"/>
<feature type="transmembrane region" description="Helical" evidence="1">
    <location>
        <begin position="59"/>
        <end position="80"/>
    </location>
</feature>
<evidence type="ECO:0000259" key="2">
    <source>
        <dbReference type="PROSITE" id="PS50887"/>
    </source>
</evidence>
<dbReference type="InterPro" id="IPR050469">
    <property type="entry name" value="Diguanylate_Cyclase"/>
</dbReference>
<keyword evidence="1" id="KW-0812">Transmembrane</keyword>
<feature type="transmembrane region" description="Helical" evidence="1">
    <location>
        <begin position="35"/>
        <end position="53"/>
    </location>
</feature>
<feature type="domain" description="GGDEF" evidence="2">
    <location>
        <begin position="236"/>
        <end position="362"/>
    </location>
</feature>
<dbReference type="EMBL" id="CP087164">
    <property type="protein sequence ID" value="UGS36826.1"/>
    <property type="molecule type" value="Genomic_DNA"/>
</dbReference>
<dbReference type="Proteomes" id="UP001162834">
    <property type="component" value="Chromosome"/>
</dbReference>
<keyword evidence="1" id="KW-0472">Membrane</keyword>
<dbReference type="KEGG" id="sbae:DSM104329_03237"/>
<dbReference type="Gene3D" id="3.30.70.270">
    <property type="match status" value="1"/>
</dbReference>
<dbReference type="Pfam" id="PF00990">
    <property type="entry name" value="GGDEF"/>
    <property type="match status" value="1"/>
</dbReference>
<dbReference type="InterPro" id="IPR029787">
    <property type="entry name" value="Nucleotide_cyclase"/>
</dbReference>
<dbReference type="PANTHER" id="PTHR45138">
    <property type="entry name" value="REGULATORY COMPONENTS OF SENSORY TRANSDUCTION SYSTEM"/>
    <property type="match status" value="1"/>
</dbReference>
<name>A0A9E7C0W9_9ACTN</name>
<organism evidence="3 4">
    <name type="scientific">Capillimicrobium parvum</name>
    <dbReference type="NCBI Taxonomy" id="2884022"/>
    <lineage>
        <taxon>Bacteria</taxon>
        <taxon>Bacillati</taxon>
        <taxon>Actinomycetota</taxon>
        <taxon>Thermoleophilia</taxon>
        <taxon>Solirubrobacterales</taxon>
        <taxon>Capillimicrobiaceae</taxon>
        <taxon>Capillimicrobium</taxon>
    </lineage>
</organism>
<dbReference type="GO" id="GO:0052621">
    <property type="term" value="F:diguanylate cyclase activity"/>
    <property type="evidence" value="ECO:0007669"/>
    <property type="project" value="TreeGrafter"/>
</dbReference>
<evidence type="ECO:0000256" key="1">
    <source>
        <dbReference type="SAM" id="Phobius"/>
    </source>
</evidence>
<evidence type="ECO:0000313" key="3">
    <source>
        <dbReference type="EMBL" id="UGS36826.1"/>
    </source>
</evidence>
<dbReference type="SUPFAM" id="SSF55073">
    <property type="entry name" value="Nucleotide cyclase"/>
    <property type="match status" value="1"/>
</dbReference>
<dbReference type="PROSITE" id="PS50887">
    <property type="entry name" value="GGDEF"/>
    <property type="match status" value="1"/>
</dbReference>
<dbReference type="InterPro" id="IPR000160">
    <property type="entry name" value="GGDEF_dom"/>
</dbReference>
<dbReference type="InterPro" id="IPR043128">
    <property type="entry name" value="Rev_trsase/Diguanyl_cyclase"/>
</dbReference>
<dbReference type="AlphaFoldDB" id="A0A9E7C0W9"/>
<protein>
    <recommendedName>
        <fullName evidence="2">GGDEF domain-containing protein</fullName>
    </recommendedName>
</protein>
<accession>A0A9E7C0W9</accession>
<feature type="transmembrane region" description="Helical" evidence="1">
    <location>
        <begin position="87"/>
        <end position="107"/>
    </location>
</feature>
<sequence>MSGLRRLERLKPAAPGDDALSVRDERLIMGRWSGALWLLAGAVGAAGQAMPGVPHDHAWLAWTLIAISVVYGAACLTGVIPWERVSYGGHLAAIIAWQPLLALALWASGGVDSYVQPVFILALLYAAYFMPGWMAWVGVGALVVTNATPLLYTSPGEHQAAARILAFAVACEGVTLTLQHLKRRLVTAEQAAATAPPPPDPLTGLHRRDALDAALERAVAQAGDPRVGRRAGDGGVRFSLLLVEIEDLATVTDTFGPLAADRVIVDVAESVRGVLRPSDVVARTRPAELAVLASGAGEPGSLRLAQAIREAASDVRPGPSAPPVALTVSWALFPDESRDPAGLFAAADRGLHARRRLPSSRA</sequence>
<feature type="transmembrane region" description="Helical" evidence="1">
    <location>
        <begin position="119"/>
        <end position="144"/>
    </location>
</feature>
<dbReference type="SMART" id="SM00267">
    <property type="entry name" value="GGDEF"/>
    <property type="match status" value="1"/>
</dbReference>
<evidence type="ECO:0000313" key="4">
    <source>
        <dbReference type="Proteomes" id="UP001162834"/>
    </source>
</evidence>
<keyword evidence="1" id="KW-1133">Transmembrane helix</keyword>